<dbReference type="RefSeq" id="WP_208343991.1">
    <property type="nucleotide sequence ID" value="NZ_CAWQFN010000437.1"/>
</dbReference>
<protein>
    <submittedName>
        <fullName evidence="1">Uncharacterized protein</fullName>
    </submittedName>
</protein>
<gene>
    <name evidence="1" type="ORF">G7B40_007480</name>
</gene>
<name>A0AAP5I3H5_9CYAN</name>
<accession>A0AAP5I3H5</accession>
<sequence>MATKNAGLQAKTRLLLALWDLGGVNQEVKTGDLTKRIISKGKKVADYKVIFEELEKKGAIAISKKGNSQFIKLVSPDGLEVLGEGLRNPDFRFDGTIVGTWTANALLKWIGDQDEARFNTSEPVNGVKNAIVSYEEFEKVSLKVYEQLNRDYNLNNLVPIYRIRREVGERVNREHFTTWLSGKELAQSNADVLGLPNLSKTNQDREAEALKNIQQILNLVSLYNPSHLCYTQTPT</sequence>
<dbReference type="EMBL" id="JAALHA020000002">
    <property type="protein sequence ID" value="MDR9894413.1"/>
    <property type="molecule type" value="Genomic_DNA"/>
</dbReference>
<dbReference type="AlphaFoldDB" id="A0AAP5I3H5"/>
<evidence type="ECO:0000313" key="2">
    <source>
        <dbReference type="Proteomes" id="UP000667802"/>
    </source>
</evidence>
<comment type="caution">
    <text evidence="1">The sequence shown here is derived from an EMBL/GenBank/DDBJ whole genome shotgun (WGS) entry which is preliminary data.</text>
</comment>
<evidence type="ECO:0000313" key="1">
    <source>
        <dbReference type="EMBL" id="MDR9894413.1"/>
    </source>
</evidence>
<dbReference type="Proteomes" id="UP000667802">
    <property type="component" value="Unassembled WGS sequence"/>
</dbReference>
<proteinExistence type="predicted"/>
<reference evidence="2" key="1">
    <citation type="journal article" date="2021" name="Science">
        <title>Hunting the eagle killer: A cyanobacterial neurotoxin causes vacuolar myelinopathy.</title>
        <authorList>
            <person name="Breinlinger S."/>
            <person name="Phillips T.J."/>
            <person name="Haram B.N."/>
            <person name="Mares J."/>
            <person name="Martinez Yerena J.A."/>
            <person name="Hrouzek P."/>
            <person name="Sobotka R."/>
            <person name="Henderson W.M."/>
            <person name="Schmieder P."/>
            <person name="Williams S.M."/>
            <person name="Lauderdale J.D."/>
            <person name="Wilde H.D."/>
            <person name="Gerrin W."/>
            <person name="Kust A."/>
            <person name="Washington J.W."/>
            <person name="Wagner C."/>
            <person name="Geier B."/>
            <person name="Liebeke M."/>
            <person name="Enke H."/>
            <person name="Niedermeyer T.H.J."/>
            <person name="Wilde S.B."/>
        </authorList>
    </citation>
    <scope>NUCLEOTIDE SEQUENCE [LARGE SCALE GENOMIC DNA]</scope>
    <source>
        <strain evidence="2">Thurmond2011</strain>
    </source>
</reference>
<organism evidence="1 2">
    <name type="scientific">Aetokthonos hydrillicola Thurmond2011</name>
    <dbReference type="NCBI Taxonomy" id="2712845"/>
    <lineage>
        <taxon>Bacteria</taxon>
        <taxon>Bacillati</taxon>
        <taxon>Cyanobacteriota</taxon>
        <taxon>Cyanophyceae</taxon>
        <taxon>Nostocales</taxon>
        <taxon>Hapalosiphonaceae</taxon>
        <taxon>Aetokthonos</taxon>
    </lineage>
</organism>
<keyword evidence="2" id="KW-1185">Reference proteome</keyword>